<dbReference type="EMBL" id="MH782430">
    <property type="protein sequence ID" value="QCH00638.1"/>
    <property type="molecule type" value="Genomic_DNA"/>
</dbReference>
<feature type="region of interest" description="Disordered" evidence="1">
    <location>
        <begin position="251"/>
        <end position="275"/>
    </location>
</feature>
<proteinExistence type="predicted"/>
<accession>A0A4D6TYP9</accession>
<dbReference type="Proteomes" id="UP000298750">
    <property type="component" value="Segment"/>
</dbReference>
<organism evidence="2 3">
    <name type="scientific">Genomoviridae sp</name>
    <dbReference type="NCBI Taxonomy" id="2202565"/>
    <lineage>
        <taxon>Viruses</taxon>
        <taxon>Monodnaviria</taxon>
        <taxon>Shotokuvirae</taxon>
        <taxon>Cressdnaviricota</taxon>
        <taxon>Repensiviricetes</taxon>
        <taxon>Geplafuvirales</taxon>
        <taxon>Genomoviridae</taxon>
    </lineage>
</organism>
<protein>
    <submittedName>
        <fullName evidence="2">Rep</fullName>
    </submittedName>
</protein>
<evidence type="ECO:0000313" key="2">
    <source>
        <dbReference type="EMBL" id="QCH00638.1"/>
    </source>
</evidence>
<reference evidence="2 3" key="1">
    <citation type="submission" date="2018-08" db="EMBL/GenBank/DDBJ databases">
        <title>The genital tract virome of dairy cows.</title>
        <authorList>
            <person name="Ling Y."/>
            <person name="Zhang W."/>
        </authorList>
    </citation>
    <scope>NUCLEOTIDE SEQUENCE [LARGE SCALE GENOMIC DNA]</scope>
    <source>
        <strain evidence="2">C021765</strain>
    </source>
</reference>
<evidence type="ECO:0000256" key="1">
    <source>
        <dbReference type="SAM" id="MobiDB-lite"/>
    </source>
</evidence>
<name>A0A4D6TYP9_9VIRU</name>
<sequence length="275" mass="31257">MKYVATIPRDGIKESQLVRLLQTLDLHEAYLGREIGDGGYRHYQCAIDCAGDLRAFVDNNQLGWHVEDCVSWNDAINYSRKTDNYRYVGDSIEEREYQRIAGRPINIVGTRIDKHIREQNDRQISVCVDTVGGTGKTTHGYLNVRRGEWFTVPRTAETPVRIMDYIAIHYKNENVIWIDLPRSRKVDINLAECLEDIKDGLIASAKYQGTIRLIRGVKVLVTTNHWIDKTAYKMLSTDRWDVFTAIPRDGGEAQGNTASPLRGEERVCAAPDGAE</sequence>
<keyword evidence="3" id="KW-1185">Reference proteome</keyword>
<gene>
    <name evidence="2" type="primary">REP</name>
</gene>
<evidence type="ECO:0000313" key="3">
    <source>
        <dbReference type="Proteomes" id="UP000298750"/>
    </source>
</evidence>